<dbReference type="GO" id="GO:0008299">
    <property type="term" value="P:isoprenoid biosynthetic process"/>
    <property type="evidence" value="ECO:0007669"/>
    <property type="project" value="UniProtKB-KW"/>
</dbReference>
<dbReference type="InterPro" id="IPR033749">
    <property type="entry name" value="Polyprenyl_synt_CS"/>
</dbReference>
<evidence type="ECO:0000256" key="6">
    <source>
        <dbReference type="ARBA" id="ARBA00023229"/>
    </source>
</evidence>
<dbReference type="InterPro" id="IPR000092">
    <property type="entry name" value="Polyprenyl_synt"/>
</dbReference>
<dbReference type="PANTHER" id="PTHR43281">
    <property type="entry name" value="FARNESYL DIPHOSPHATE SYNTHASE"/>
    <property type="match status" value="1"/>
</dbReference>
<proteinExistence type="inferred from homology"/>
<evidence type="ECO:0000256" key="3">
    <source>
        <dbReference type="ARBA" id="ARBA00022679"/>
    </source>
</evidence>
<keyword evidence="9" id="KW-1185">Reference proteome</keyword>
<name>U2RVB0_9ACTN</name>
<organism evidence="8 9">
    <name type="scientific">Propionibacterium acidifaciens F0233</name>
    <dbReference type="NCBI Taxonomy" id="553198"/>
    <lineage>
        <taxon>Bacteria</taxon>
        <taxon>Bacillati</taxon>
        <taxon>Actinomycetota</taxon>
        <taxon>Actinomycetes</taxon>
        <taxon>Propionibacteriales</taxon>
        <taxon>Propionibacteriaceae</taxon>
        <taxon>Propionibacterium</taxon>
    </lineage>
</organism>
<keyword evidence="6" id="KW-0414">Isoprene biosynthesis</keyword>
<reference evidence="8" key="1">
    <citation type="submission" date="2013-08" db="EMBL/GenBank/DDBJ databases">
        <authorList>
            <person name="Durkin A.S."/>
            <person name="Haft D.R."/>
            <person name="McCorrison J."/>
            <person name="Torralba M."/>
            <person name="Gillis M."/>
            <person name="Haft D.H."/>
            <person name="Methe B."/>
            <person name="Sutton G."/>
            <person name="Nelson K.E."/>
        </authorList>
    </citation>
    <scope>NUCLEOTIDE SEQUENCE [LARGE SCALE GENOMIC DNA]</scope>
    <source>
        <strain evidence="8">F0233</strain>
    </source>
</reference>
<gene>
    <name evidence="8" type="ORF">HMPREF0682_1912</name>
</gene>
<evidence type="ECO:0000256" key="1">
    <source>
        <dbReference type="ARBA" id="ARBA00001946"/>
    </source>
</evidence>
<evidence type="ECO:0000313" key="8">
    <source>
        <dbReference type="EMBL" id="ERK57488.1"/>
    </source>
</evidence>
<dbReference type="Pfam" id="PF00348">
    <property type="entry name" value="polyprenyl_synt"/>
    <property type="match status" value="1"/>
</dbReference>
<evidence type="ECO:0000313" key="9">
    <source>
        <dbReference type="Proteomes" id="UP000017052"/>
    </source>
</evidence>
<dbReference type="GO" id="GO:0004659">
    <property type="term" value="F:prenyltransferase activity"/>
    <property type="evidence" value="ECO:0007669"/>
    <property type="project" value="InterPro"/>
</dbReference>
<keyword evidence="4" id="KW-0479">Metal-binding</keyword>
<dbReference type="PROSITE" id="PS00723">
    <property type="entry name" value="POLYPRENYL_SYNTHASE_1"/>
    <property type="match status" value="1"/>
</dbReference>
<comment type="similarity">
    <text evidence="2 7">Belongs to the FPP/GGPP synthase family.</text>
</comment>
<dbReference type="CDD" id="cd00685">
    <property type="entry name" value="Trans_IPPS_HT"/>
    <property type="match status" value="1"/>
</dbReference>
<dbReference type="EMBL" id="ACVN02000153">
    <property type="protein sequence ID" value="ERK57488.1"/>
    <property type="molecule type" value="Genomic_DNA"/>
</dbReference>
<dbReference type="SFLD" id="SFLDS00005">
    <property type="entry name" value="Isoprenoid_Synthase_Type_I"/>
    <property type="match status" value="1"/>
</dbReference>
<dbReference type="Gene3D" id="1.10.600.10">
    <property type="entry name" value="Farnesyl Diphosphate Synthase"/>
    <property type="match status" value="1"/>
</dbReference>
<comment type="cofactor">
    <cofactor evidence="1">
        <name>Mg(2+)</name>
        <dbReference type="ChEBI" id="CHEBI:18420"/>
    </cofactor>
</comment>
<dbReference type="InterPro" id="IPR008949">
    <property type="entry name" value="Isoprenoid_synthase_dom_sf"/>
</dbReference>
<dbReference type="SUPFAM" id="SSF48576">
    <property type="entry name" value="Terpenoid synthases"/>
    <property type="match status" value="1"/>
</dbReference>
<dbReference type="PANTHER" id="PTHR43281:SF1">
    <property type="entry name" value="FARNESYL DIPHOSPHATE SYNTHASE"/>
    <property type="match status" value="1"/>
</dbReference>
<protein>
    <submittedName>
        <fullName evidence="8">Polyprenyl synthetase domain protein</fullName>
    </submittedName>
</protein>
<dbReference type="GO" id="GO:0046872">
    <property type="term" value="F:metal ion binding"/>
    <property type="evidence" value="ECO:0007669"/>
    <property type="project" value="UniProtKB-KW"/>
</dbReference>
<dbReference type="PROSITE" id="PS00444">
    <property type="entry name" value="POLYPRENYL_SYNTHASE_2"/>
    <property type="match status" value="1"/>
</dbReference>
<evidence type="ECO:0000256" key="5">
    <source>
        <dbReference type="ARBA" id="ARBA00022842"/>
    </source>
</evidence>
<keyword evidence="3 7" id="KW-0808">Transferase</keyword>
<evidence type="ECO:0000256" key="7">
    <source>
        <dbReference type="RuleBase" id="RU004466"/>
    </source>
</evidence>
<dbReference type="Proteomes" id="UP000017052">
    <property type="component" value="Unassembled WGS sequence"/>
</dbReference>
<sequence>MSWRRGHAVHDSLHGWRRHRRATLQRCRADESLCPAIGGGARCDLALFARGVLRHRNIPDGGRGIDITMTTIGSIAAVTHPSQRRDILARVERVISVRLCEQSEVWGDLDSEASLPIELVSRLFKAGGKRIRPTLAISTYLSLGGDPDRHELVELAAALELLHCFALLQDDVMDECDVRRGYPTGHRVATEHHLDAKWCGESERFGESVVILAGDLAMVYADSFMVHQPMMVRKHWGEMRTAMIIGQHLDLVLAARPTSSPESIRTIARLKSGQYSVEYPMMLGAALATGKQIPNFLSQYSRLLGEAFQLRDDLIGAFGDTQRTGKPSGLDQEQGKLNLLATLGGSRSSVCDGCMSLSDEVRMLGEMRIADLVVAAVGTLGRGELVVQWQEEFARLARDIAVRDH</sequence>
<accession>U2RVB0</accession>
<keyword evidence="5" id="KW-0460">Magnesium</keyword>
<dbReference type="AlphaFoldDB" id="U2RVB0"/>
<comment type="caution">
    <text evidence="8">The sequence shown here is derived from an EMBL/GenBank/DDBJ whole genome shotgun (WGS) entry which is preliminary data.</text>
</comment>
<evidence type="ECO:0000256" key="4">
    <source>
        <dbReference type="ARBA" id="ARBA00022723"/>
    </source>
</evidence>
<evidence type="ECO:0000256" key="2">
    <source>
        <dbReference type="ARBA" id="ARBA00006706"/>
    </source>
</evidence>